<keyword evidence="2" id="KW-1185">Reference proteome</keyword>
<gene>
    <name evidence="1" type="ORF">NOSIN_18450</name>
</gene>
<comment type="caution">
    <text evidence="1">The sequence shown here is derived from an EMBL/GenBank/DDBJ whole genome shotgun (WGS) entry which is preliminary data.</text>
</comment>
<evidence type="ECO:0000313" key="1">
    <source>
        <dbReference type="EMBL" id="OOC55557.1"/>
    </source>
</evidence>
<name>A0A1V3C442_9ACTN</name>
<dbReference type="InterPro" id="IPR036890">
    <property type="entry name" value="HATPase_C_sf"/>
</dbReference>
<dbReference type="Proteomes" id="UP000189004">
    <property type="component" value="Unassembled WGS sequence"/>
</dbReference>
<evidence type="ECO:0008006" key="3">
    <source>
        <dbReference type="Google" id="ProtNLM"/>
    </source>
</evidence>
<dbReference type="PANTHER" id="PTHR35526">
    <property type="entry name" value="ANTI-SIGMA-F FACTOR RSBW-RELATED"/>
    <property type="match status" value="1"/>
</dbReference>
<dbReference type="CDD" id="cd16936">
    <property type="entry name" value="HATPase_RsbW-like"/>
    <property type="match status" value="1"/>
</dbReference>
<dbReference type="InterPro" id="IPR050267">
    <property type="entry name" value="Anti-sigma-factor_SerPK"/>
</dbReference>
<dbReference type="EMBL" id="MCOK01000001">
    <property type="protein sequence ID" value="OOC55557.1"/>
    <property type="molecule type" value="Genomic_DNA"/>
</dbReference>
<proteinExistence type="predicted"/>
<reference evidence="2" key="1">
    <citation type="submission" date="2016-08" db="EMBL/GenBank/DDBJ databases">
        <authorList>
            <person name="Tokovenko B."/>
            <person name="Kalinowski J."/>
        </authorList>
    </citation>
    <scope>NUCLEOTIDE SEQUENCE [LARGE SCALE GENOMIC DNA]</scope>
    <source>
        <strain evidence="2">UTMC102</strain>
    </source>
</reference>
<dbReference type="Gene3D" id="3.30.565.10">
    <property type="entry name" value="Histidine kinase-like ATPase, C-terminal domain"/>
    <property type="match status" value="1"/>
</dbReference>
<dbReference type="STRING" id="501010.NOSIN_18450"/>
<dbReference type="SUPFAM" id="SSF55874">
    <property type="entry name" value="ATPase domain of HSP90 chaperone/DNA topoisomerase II/histidine kinase"/>
    <property type="match status" value="1"/>
</dbReference>
<dbReference type="PANTHER" id="PTHR35526:SF3">
    <property type="entry name" value="ANTI-SIGMA-F FACTOR RSBW"/>
    <property type="match status" value="1"/>
</dbReference>
<accession>A0A1V3C442</accession>
<evidence type="ECO:0000313" key="2">
    <source>
        <dbReference type="Proteomes" id="UP000189004"/>
    </source>
</evidence>
<organism evidence="1 2">
    <name type="scientific">Nocardiopsis sinuspersici</name>
    <dbReference type="NCBI Taxonomy" id="501010"/>
    <lineage>
        <taxon>Bacteria</taxon>
        <taxon>Bacillati</taxon>
        <taxon>Actinomycetota</taxon>
        <taxon>Actinomycetes</taxon>
        <taxon>Streptosporangiales</taxon>
        <taxon>Nocardiopsidaceae</taxon>
        <taxon>Nocardiopsis</taxon>
    </lineage>
</organism>
<dbReference type="RefSeq" id="WP_193371937.1">
    <property type="nucleotide sequence ID" value="NZ_MCOK01000001.1"/>
</dbReference>
<sequence length="154" mass="16363">MVSWGSLPQQVASARLWCWHGTKLSYDRAYPLIAVLSELHTNALRHTASGGPCGRVRMEMEGYRGMFWLAVTDDGALPGAVPTVPDLGAGFGLRLVDRLAAGWGWFGLPGHPITVWAVVDPRGGGSPVPAGEPADTARLEVPVRLEVPAQRAAG</sequence>
<dbReference type="AlphaFoldDB" id="A0A1V3C442"/>
<protein>
    <recommendedName>
        <fullName evidence="3">Histidine kinase</fullName>
    </recommendedName>
</protein>